<proteinExistence type="predicted"/>
<dbReference type="AlphaFoldDB" id="A0A2J5HQU1"/>
<protein>
    <submittedName>
        <fullName evidence="2">Uncharacterized protein</fullName>
    </submittedName>
</protein>
<gene>
    <name evidence="2" type="ORF">BDW42DRAFT_123882</name>
</gene>
<evidence type="ECO:0000256" key="1">
    <source>
        <dbReference type="SAM" id="Phobius"/>
    </source>
</evidence>
<reference evidence="3" key="1">
    <citation type="submission" date="2017-12" db="EMBL/GenBank/DDBJ databases">
        <authorList>
            <consortium name="DOE Joint Genome Institute"/>
            <person name="Mondo S.J."/>
            <person name="Kjaerbolling I."/>
            <person name="Vesth T.C."/>
            <person name="Frisvad J.C."/>
            <person name="Nybo J.L."/>
            <person name="Theobald S."/>
            <person name="Kuo A."/>
            <person name="Bowyer P."/>
            <person name="Matsuda Y."/>
            <person name="Lyhne E.K."/>
            <person name="Kogle M.E."/>
            <person name="Clum A."/>
            <person name="Lipzen A."/>
            <person name="Salamov A."/>
            <person name="Ngan C.Y."/>
            <person name="Daum C."/>
            <person name="Chiniquy J."/>
            <person name="Barry K."/>
            <person name="LaButti K."/>
            <person name="Haridas S."/>
            <person name="Simmons B.A."/>
            <person name="Magnuson J.K."/>
            <person name="Mortensen U.H."/>
            <person name="Larsen T.O."/>
            <person name="Grigoriev I.V."/>
            <person name="Baker S.E."/>
            <person name="Andersen M.R."/>
            <person name="Nordberg H.P."/>
            <person name="Cantor M.N."/>
            <person name="Hua S.X."/>
        </authorList>
    </citation>
    <scope>NUCLEOTIDE SEQUENCE [LARGE SCALE GENOMIC DNA]</scope>
    <source>
        <strain evidence="3">IBT 19404</strain>
    </source>
</reference>
<keyword evidence="3" id="KW-1185">Reference proteome</keyword>
<evidence type="ECO:0000313" key="3">
    <source>
        <dbReference type="Proteomes" id="UP000235023"/>
    </source>
</evidence>
<dbReference type="EMBL" id="KZ559557">
    <property type="protein sequence ID" value="PLN79638.1"/>
    <property type="molecule type" value="Genomic_DNA"/>
</dbReference>
<feature type="transmembrane region" description="Helical" evidence="1">
    <location>
        <begin position="74"/>
        <end position="95"/>
    </location>
</feature>
<feature type="transmembrane region" description="Helical" evidence="1">
    <location>
        <begin position="15"/>
        <end position="39"/>
    </location>
</feature>
<evidence type="ECO:0000313" key="2">
    <source>
        <dbReference type="EMBL" id="PLN79638.1"/>
    </source>
</evidence>
<dbReference type="Proteomes" id="UP000235023">
    <property type="component" value="Unassembled WGS sequence"/>
</dbReference>
<keyword evidence="1" id="KW-0472">Membrane</keyword>
<name>A0A2J5HQU1_9EURO</name>
<keyword evidence="1" id="KW-0812">Transmembrane</keyword>
<sequence length="104" mass="12226">MVDSRNLEPEVPNHISSWVTLFLRFFAYFIELFLLLFPLRSTVQHHRSFHILSRTIIFKQLHSFYFLYTTNIPLVYSIGNLLVIPFSISVVSRFYSTTAIVLAL</sequence>
<keyword evidence="1" id="KW-1133">Transmembrane helix</keyword>
<organism evidence="2 3">
    <name type="scientific">Aspergillus taichungensis</name>
    <dbReference type="NCBI Taxonomy" id="482145"/>
    <lineage>
        <taxon>Eukaryota</taxon>
        <taxon>Fungi</taxon>
        <taxon>Dikarya</taxon>
        <taxon>Ascomycota</taxon>
        <taxon>Pezizomycotina</taxon>
        <taxon>Eurotiomycetes</taxon>
        <taxon>Eurotiomycetidae</taxon>
        <taxon>Eurotiales</taxon>
        <taxon>Aspergillaceae</taxon>
        <taxon>Aspergillus</taxon>
        <taxon>Aspergillus subgen. Circumdati</taxon>
    </lineage>
</organism>
<accession>A0A2J5HQU1</accession>